<dbReference type="InterPro" id="IPR013783">
    <property type="entry name" value="Ig-like_fold"/>
</dbReference>
<evidence type="ECO:0000256" key="6">
    <source>
        <dbReference type="ARBA" id="ARBA00023180"/>
    </source>
</evidence>
<protein>
    <submittedName>
        <fullName evidence="13">EGF like, fibronectin type III and laminin G domains</fullName>
    </submittedName>
</protein>
<feature type="domain" description="Fibronectin type-III" evidence="12">
    <location>
        <begin position="88"/>
        <end position="188"/>
    </location>
</feature>
<dbReference type="InterPro" id="IPR001791">
    <property type="entry name" value="Laminin_G"/>
</dbReference>
<dbReference type="CDD" id="cd00110">
    <property type="entry name" value="LamG"/>
    <property type="match status" value="3"/>
</dbReference>
<dbReference type="InterPro" id="IPR000742">
    <property type="entry name" value="EGF"/>
</dbReference>
<dbReference type="GO" id="GO:0005604">
    <property type="term" value="C:basement membrane"/>
    <property type="evidence" value="ECO:0007669"/>
    <property type="project" value="UniProtKB-ARBA"/>
</dbReference>
<feature type="disulfide bond" evidence="8">
    <location>
        <begin position="436"/>
        <end position="445"/>
    </location>
</feature>
<comment type="caution">
    <text evidence="8">Lacks conserved residue(s) required for the propagation of feature annotation.</text>
</comment>
<dbReference type="SMART" id="SM00060">
    <property type="entry name" value="FN3"/>
    <property type="match status" value="2"/>
</dbReference>
<dbReference type="SMART" id="SM00282">
    <property type="entry name" value="LamG"/>
    <property type="match status" value="3"/>
</dbReference>
<dbReference type="FunFam" id="2.60.120.200:FF:000032">
    <property type="entry name" value="pikachurin isoform X1"/>
    <property type="match status" value="1"/>
</dbReference>
<evidence type="ECO:0000256" key="8">
    <source>
        <dbReference type="PROSITE-ProRule" id="PRU00076"/>
    </source>
</evidence>
<evidence type="ECO:0000256" key="5">
    <source>
        <dbReference type="ARBA" id="ARBA00023157"/>
    </source>
</evidence>
<dbReference type="SUPFAM" id="SSF49899">
    <property type="entry name" value="Concanavalin A-like lectins/glucanases"/>
    <property type="match status" value="3"/>
</dbReference>
<feature type="disulfide bond" evidence="9">
    <location>
        <begin position="1052"/>
        <end position="1079"/>
    </location>
</feature>
<dbReference type="Gene3D" id="2.10.25.10">
    <property type="entry name" value="Laminin"/>
    <property type="match status" value="2"/>
</dbReference>
<dbReference type="CDD" id="cd00063">
    <property type="entry name" value="FN3"/>
    <property type="match status" value="2"/>
</dbReference>
<dbReference type="PANTHER" id="PTHR15036:SF88">
    <property type="entry name" value="PIKACHURIN"/>
    <property type="match status" value="1"/>
</dbReference>
<dbReference type="PANTHER" id="PTHR15036">
    <property type="entry name" value="PIKACHURIN-LIKE PROTEIN"/>
    <property type="match status" value="1"/>
</dbReference>
<accession>A0A8C5P6J1</accession>
<dbReference type="Ensembl" id="ENSLLET00000001691.1">
    <property type="protein sequence ID" value="ENSLLEP00000001615.1"/>
    <property type="gene ID" value="ENSLLEG00000000879.1"/>
</dbReference>
<evidence type="ECO:0000259" key="11">
    <source>
        <dbReference type="PROSITE" id="PS50026"/>
    </source>
</evidence>
<dbReference type="AlphaFoldDB" id="A0A8C5P6J1"/>
<keyword evidence="2 8" id="KW-0245">EGF-like domain</keyword>
<dbReference type="Pfam" id="PF00054">
    <property type="entry name" value="Laminin_G_1"/>
    <property type="match status" value="2"/>
</dbReference>
<dbReference type="GeneTree" id="ENSGT00940000158504"/>
<dbReference type="Pfam" id="PF00041">
    <property type="entry name" value="fn3"/>
    <property type="match status" value="2"/>
</dbReference>
<feature type="domain" description="Laminin G" evidence="10">
    <location>
        <begin position="900"/>
        <end position="1079"/>
    </location>
</feature>
<dbReference type="CDD" id="cd00054">
    <property type="entry name" value="EGF_CA"/>
    <property type="match status" value="2"/>
</dbReference>
<feature type="domain" description="EGF-like" evidence="11">
    <location>
        <begin position="630"/>
        <end position="667"/>
    </location>
</feature>
<dbReference type="FunFam" id="2.60.120.200:FF:000033">
    <property type="entry name" value="pikachurin isoform X1"/>
    <property type="match status" value="1"/>
</dbReference>
<feature type="disulfide bond" evidence="8">
    <location>
        <begin position="875"/>
        <end position="884"/>
    </location>
</feature>
<dbReference type="FunFam" id="2.10.25.10:FF:000012">
    <property type="entry name" value="Delta-like protein"/>
    <property type="match status" value="2"/>
</dbReference>
<dbReference type="Proteomes" id="UP000694569">
    <property type="component" value="Unplaced"/>
</dbReference>
<dbReference type="InterPro" id="IPR001881">
    <property type="entry name" value="EGF-like_Ca-bd_dom"/>
</dbReference>
<gene>
    <name evidence="13" type="primary">EGFLAM</name>
</gene>
<dbReference type="PROSITE" id="PS50853">
    <property type="entry name" value="FN3"/>
    <property type="match status" value="2"/>
</dbReference>
<dbReference type="Gene3D" id="2.60.40.10">
    <property type="entry name" value="Immunoglobulins"/>
    <property type="match status" value="2"/>
</dbReference>
<keyword evidence="6" id="KW-0325">Glycoprotein</keyword>
<dbReference type="FunFam" id="2.60.120.200:FF:000034">
    <property type="entry name" value="pikachurin isoform X1"/>
    <property type="match status" value="1"/>
</dbReference>
<dbReference type="PROSITE" id="PS01186">
    <property type="entry name" value="EGF_2"/>
    <property type="match status" value="2"/>
</dbReference>
<dbReference type="InterPro" id="IPR013320">
    <property type="entry name" value="ConA-like_dom_sf"/>
</dbReference>
<dbReference type="Pfam" id="PF00008">
    <property type="entry name" value="EGF"/>
    <property type="match status" value="2"/>
</dbReference>
<dbReference type="InterPro" id="IPR050372">
    <property type="entry name" value="Neurexin-related_CASP"/>
</dbReference>
<evidence type="ECO:0000313" key="14">
    <source>
        <dbReference type="Proteomes" id="UP000694569"/>
    </source>
</evidence>
<dbReference type="SUPFAM" id="SSF49265">
    <property type="entry name" value="Fibronectin type III"/>
    <property type="match status" value="1"/>
</dbReference>
<keyword evidence="3" id="KW-0732">Signal</keyword>
<feature type="domain" description="EGF-like" evidence="11">
    <location>
        <begin position="849"/>
        <end position="885"/>
    </location>
</feature>
<comment type="subcellular location">
    <subcellularLocation>
        <location evidence="1">Cell projection</location>
    </subcellularLocation>
</comment>
<evidence type="ECO:0000259" key="12">
    <source>
        <dbReference type="PROSITE" id="PS50853"/>
    </source>
</evidence>
<organism evidence="13 14">
    <name type="scientific">Leptobrachium leishanense</name>
    <name type="common">Leishan spiny toad</name>
    <dbReference type="NCBI Taxonomy" id="445787"/>
    <lineage>
        <taxon>Eukaryota</taxon>
        <taxon>Metazoa</taxon>
        <taxon>Chordata</taxon>
        <taxon>Craniata</taxon>
        <taxon>Vertebrata</taxon>
        <taxon>Euteleostomi</taxon>
        <taxon>Amphibia</taxon>
        <taxon>Batrachia</taxon>
        <taxon>Anura</taxon>
        <taxon>Pelobatoidea</taxon>
        <taxon>Megophryidae</taxon>
        <taxon>Leptobrachium</taxon>
    </lineage>
</organism>
<sequence length="1082" mass="120129">MEIYYNPRVCNHALLIRHLISVSETFIHFIDEAPKCGTVDRGLFALQLAQEKRQNPGRYLFNLLVFKHSIIKPIDIFTHIARLLLIRGKSSLDMIAALNCTAFSVQWRMPRQHANTINGYTVFYTEVINGKHVKQLTQDVPLKMDTFTLVTIIGDLRPGTLHRVSVGAYSWGGKGRASMPRDVSTLSQDQCMAPEPPLKPQVVVVSDVEVAVSWKKGVDEGSSPVQYYIVEYIRPELDNVWIAIKEKVEMDSMVLKGLTPDTKYQFAAKSVNSFGESVPSPASDVIRTFGAEEFGSGGYIHGYVTDPKPSDDDGYNVDDSDDDIYIDEVSNITSLSIHDPSLSFIPLLPVREKKLVKSQYPIPAPCYCIYSNLAADLSSSSWSHREPQTDTAKASYKTGRSAFPPRLFDLTCEETICPADSFCLNDYDRGGSQCHCSLGKGGDTCEDDLNVKFPHFYGHSYMTFEPLKNSYQMFQITVEFRAERDDGLLLYCGENEYGRGDFMSLAIIRRSVQFRFNCGTGAAVITSDSKIKLGHWHTVTVYRDGLNGWLKLDNSTSISGKSQGQYSKITFRSPFYLGGAPSAYWLVKSAGTNRGFKGCVQSLAVNGRNVDMRPWPLGKAVSGADVGDCSVGVCDDMPCINGGSCVPRTADSYMCLCPIGYQGRHCEEAYILAIPHFNETIRSYAVTRWPFEPHHYLSFMEFDITFRPDTNDGTILYSYDMDSKDFISITLVNGHVLFRFDCGSGTAVIRSEKPITLGQWHELRLSRTAKNGILQVDNQNPVEGMAEGAFTQIKCNPDIYIGGVPNFDAVKKNSGVIRPFTGSIQKFILNDRIVNLVHGLSSGVNLQNAVHPCATVPCANGGSCRPKHDRYECDCPLGYDGTNCQKGNHYTQQDLITEAIEIPQFIGRSYLIYDNREILKRFSGSRSNIFMRFKTTVKDGLLMWRGDSPMKANSDFISLGLQEGNVVFSYNLGSGMVSIMVNGSFNDGRWHRAKAVRDGQSGKVTVDDYGAKTGKSPGLMRQLNINGDLYVGGMKEIALHTSRQYMGGLIGCISHFTLSTDFHISLVEDASDGKNINTCGTK</sequence>
<dbReference type="OrthoDB" id="10014052at2759"/>
<dbReference type="SMART" id="SM00181">
    <property type="entry name" value="EGF"/>
    <property type="match status" value="3"/>
</dbReference>
<dbReference type="GO" id="GO:0005509">
    <property type="term" value="F:calcium ion binding"/>
    <property type="evidence" value="ECO:0007669"/>
    <property type="project" value="InterPro"/>
</dbReference>
<dbReference type="PROSITE" id="PS50026">
    <property type="entry name" value="EGF_3"/>
    <property type="match status" value="3"/>
</dbReference>
<keyword evidence="14" id="KW-1185">Reference proteome</keyword>
<keyword evidence="7" id="KW-0966">Cell projection</keyword>
<dbReference type="GO" id="GO:0042995">
    <property type="term" value="C:cell projection"/>
    <property type="evidence" value="ECO:0007669"/>
    <property type="project" value="UniProtKB-SubCell"/>
</dbReference>
<evidence type="ECO:0000256" key="2">
    <source>
        <dbReference type="ARBA" id="ARBA00022536"/>
    </source>
</evidence>
<keyword evidence="4" id="KW-0677">Repeat</keyword>
<evidence type="ECO:0000256" key="3">
    <source>
        <dbReference type="ARBA" id="ARBA00022729"/>
    </source>
</evidence>
<reference evidence="13" key="1">
    <citation type="submission" date="2025-08" db="UniProtKB">
        <authorList>
            <consortium name="Ensembl"/>
        </authorList>
    </citation>
    <scope>IDENTIFICATION</scope>
</reference>
<dbReference type="InterPro" id="IPR036116">
    <property type="entry name" value="FN3_sf"/>
</dbReference>
<dbReference type="Pfam" id="PF25016">
    <property type="entry name" value="EGF_Pikachurin"/>
    <property type="match status" value="1"/>
</dbReference>
<evidence type="ECO:0000256" key="1">
    <source>
        <dbReference type="ARBA" id="ARBA00004316"/>
    </source>
</evidence>
<feature type="domain" description="EGF-like" evidence="11">
    <location>
        <begin position="408"/>
        <end position="446"/>
    </location>
</feature>
<proteinExistence type="predicted"/>
<feature type="domain" description="Laminin G" evidence="10">
    <location>
        <begin position="451"/>
        <end position="629"/>
    </location>
</feature>
<evidence type="ECO:0000256" key="7">
    <source>
        <dbReference type="ARBA" id="ARBA00023273"/>
    </source>
</evidence>
<evidence type="ECO:0000256" key="9">
    <source>
        <dbReference type="PROSITE-ProRule" id="PRU00122"/>
    </source>
</evidence>
<evidence type="ECO:0000256" key="4">
    <source>
        <dbReference type="ARBA" id="ARBA00022737"/>
    </source>
</evidence>
<name>A0A8C5P6J1_9ANUR</name>
<dbReference type="InterPro" id="IPR056943">
    <property type="entry name" value="EGF_Pikachurin"/>
</dbReference>
<feature type="disulfide bond" evidence="8">
    <location>
        <begin position="417"/>
        <end position="434"/>
    </location>
</feature>
<keyword evidence="5 8" id="KW-1015">Disulfide bond</keyword>
<dbReference type="InterPro" id="IPR003961">
    <property type="entry name" value="FN3_dom"/>
</dbReference>
<feature type="domain" description="Laminin G" evidence="10">
    <location>
        <begin position="676"/>
        <end position="853"/>
    </location>
</feature>
<dbReference type="SMART" id="SM00179">
    <property type="entry name" value="EGF_CA"/>
    <property type="match status" value="2"/>
</dbReference>
<reference evidence="13" key="2">
    <citation type="submission" date="2025-09" db="UniProtKB">
        <authorList>
            <consortium name="Ensembl"/>
        </authorList>
    </citation>
    <scope>IDENTIFICATION</scope>
</reference>
<feature type="disulfide bond" evidence="8">
    <location>
        <begin position="657"/>
        <end position="666"/>
    </location>
</feature>
<dbReference type="Pfam" id="PF02210">
    <property type="entry name" value="Laminin_G_2"/>
    <property type="match status" value="1"/>
</dbReference>
<dbReference type="PROSITE" id="PS50025">
    <property type="entry name" value="LAM_G_DOMAIN"/>
    <property type="match status" value="3"/>
</dbReference>
<feature type="domain" description="Fibronectin type-III" evidence="12">
    <location>
        <begin position="196"/>
        <end position="291"/>
    </location>
</feature>
<evidence type="ECO:0000313" key="13">
    <source>
        <dbReference type="Ensembl" id="ENSLLEP00000001615.1"/>
    </source>
</evidence>
<evidence type="ECO:0000259" key="10">
    <source>
        <dbReference type="PROSITE" id="PS50025"/>
    </source>
</evidence>
<dbReference type="PROSITE" id="PS00022">
    <property type="entry name" value="EGF_1"/>
    <property type="match status" value="3"/>
</dbReference>
<dbReference type="Gene3D" id="2.60.120.200">
    <property type="match status" value="3"/>
</dbReference>